<dbReference type="GO" id="GO:0042121">
    <property type="term" value="P:alginic acid biosynthetic process"/>
    <property type="evidence" value="ECO:0007669"/>
    <property type="project" value="InterPro"/>
</dbReference>
<dbReference type="InterPro" id="IPR028362">
    <property type="entry name" value="AlgI"/>
</dbReference>
<keyword evidence="6 10" id="KW-1133">Transmembrane helix</keyword>
<dbReference type="PIRSF" id="PIRSF016636">
    <property type="entry name" value="AlgI_DltB"/>
    <property type="match status" value="1"/>
</dbReference>
<name>A0A9D2FLY2_9FIRM</name>
<organism evidence="11 12">
    <name type="scientific">Candidatus Gemmiger avistercoris</name>
    <dbReference type="NCBI Taxonomy" id="2838606"/>
    <lineage>
        <taxon>Bacteria</taxon>
        <taxon>Bacillati</taxon>
        <taxon>Bacillota</taxon>
        <taxon>Clostridia</taxon>
        <taxon>Eubacteriales</taxon>
        <taxon>Gemmiger</taxon>
    </lineage>
</organism>
<feature type="transmembrane region" description="Helical" evidence="10">
    <location>
        <begin position="358"/>
        <end position="376"/>
    </location>
</feature>
<evidence type="ECO:0000256" key="4">
    <source>
        <dbReference type="ARBA" id="ARBA00022679"/>
    </source>
</evidence>
<evidence type="ECO:0000256" key="2">
    <source>
        <dbReference type="ARBA" id="ARBA00010323"/>
    </source>
</evidence>
<keyword evidence="5 10" id="KW-0812">Transmembrane</keyword>
<comment type="caution">
    <text evidence="11">The sequence shown here is derived from an EMBL/GenBank/DDBJ whole genome shotgun (WGS) entry which is preliminary data.</text>
</comment>
<dbReference type="GO" id="GO:0016746">
    <property type="term" value="F:acyltransferase activity"/>
    <property type="evidence" value="ECO:0007669"/>
    <property type="project" value="UniProtKB-KW"/>
</dbReference>
<evidence type="ECO:0000256" key="8">
    <source>
        <dbReference type="ARBA" id="ARBA00023315"/>
    </source>
</evidence>
<dbReference type="GO" id="GO:0005886">
    <property type="term" value="C:plasma membrane"/>
    <property type="evidence" value="ECO:0007669"/>
    <property type="project" value="UniProtKB-SubCell"/>
</dbReference>
<dbReference type="InterPro" id="IPR051085">
    <property type="entry name" value="MB_O-acyltransferase"/>
</dbReference>
<dbReference type="EMBL" id="DXBF01000068">
    <property type="protein sequence ID" value="HIZ62830.1"/>
    <property type="molecule type" value="Genomic_DNA"/>
</dbReference>
<keyword evidence="4 9" id="KW-0808">Transferase</keyword>
<evidence type="ECO:0000256" key="3">
    <source>
        <dbReference type="ARBA" id="ARBA00022475"/>
    </source>
</evidence>
<feature type="transmembrane region" description="Helical" evidence="10">
    <location>
        <begin position="34"/>
        <end position="62"/>
    </location>
</feature>
<evidence type="ECO:0000256" key="6">
    <source>
        <dbReference type="ARBA" id="ARBA00022989"/>
    </source>
</evidence>
<keyword evidence="3 9" id="KW-1003">Cell membrane</keyword>
<comment type="subcellular location">
    <subcellularLocation>
        <location evidence="1">Cell membrane</location>
        <topology evidence="1">Multi-pass membrane protein</topology>
    </subcellularLocation>
</comment>
<dbReference type="PANTHER" id="PTHR13285">
    <property type="entry name" value="ACYLTRANSFERASE"/>
    <property type="match status" value="1"/>
</dbReference>
<keyword evidence="7 9" id="KW-0472">Membrane</keyword>
<feature type="transmembrane region" description="Helical" evidence="10">
    <location>
        <begin position="309"/>
        <end position="337"/>
    </location>
</feature>
<evidence type="ECO:0000313" key="11">
    <source>
        <dbReference type="EMBL" id="HIZ62830.1"/>
    </source>
</evidence>
<dbReference type="InterPro" id="IPR024194">
    <property type="entry name" value="Ac/AlaTfrase_AlgI/DltB"/>
</dbReference>
<evidence type="ECO:0000256" key="5">
    <source>
        <dbReference type="ARBA" id="ARBA00022692"/>
    </source>
</evidence>
<keyword evidence="8 9" id="KW-0012">Acyltransferase</keyword>
<evidence type="ECO:0000313" key="12">
    <source>
        <dbReference type="Proteomes" id="UP000824105"/>
    </source>
</evidence>
<protein>
    <submittedName>
        <fullName evidence="11">MBOAT family protein</fullName>
    </submittedName>
</protein>
<accession>A0A9D2FLY2</accession>
<feature type="transmembrane region" description="Helical" evidence="10">
    <location>
        <begin position="396"/>
        <end position="420"/>
    </location>
</feature>
<dbReference type="PANTHER" id="PTHR13285:SF23">
    <property type="entry name" value="TEICHOIC ACID D-ALANYLTRANSFERASE"/>
    <property type="match status" value="1"/>
</dbReference>
<evidence type="ECO:0000256" key="10">
    <source>
        <dbReference type="SAM" id="Phobius"/>
    </source>
</evidence>
<dbReference type="PIRSF" id="PIRSF500217">
    <property type="entry name" value="AlgI"/>
    <property type="match status" value="1"/>
</dbReference>
<reference evidence="11" key="1">
    <citation type="journal article" date="2021" name="PeerJ">
        <title>Extensive microbial diversity within the chicken gut microbiome revealed by metagenomics and culture.</title>
        <authorList>
            <person name="Gilroy R."/>
            <person name="Ravi A."/>
            <person name="Getino M."/>
            <person name="Pursley I."/>
            <person name="Horton D.L."/>
            <person name="Alikhan N.F."/>
            <person name="Baker D."/>
            <person name="Gharbi K."/>
            <person name="Hall N."/>
            <person name="Watson M."/>
            <person name="Adriaenssens E.M."/>
            <person name="Foster-Nyarko E."/>
            <person name="Jarju S."/>
            <person name="Secka A."/>
            <person name="Antonio M."/>
            <person name="Oren A."/>
            <person name="Chaudhuri R.R."/>
            <person name="La Ragione R."/>
            <person name="Hildebrand F."/>
            <person name="Pallen M.J."/>
        </authorList>
    </citation>
    <scope>NUCLEOTIDE SEQUENCE</scope>
    <source>
        <strain evidence="11">CHK188-11489</strain>
    </source>
</reference>
<evidence type="ECO:0000256" key="1">
    <source>
        <dbReference type="ARBA" id="ARBA00004651"/>
    </source>
</evidence>
<sequence length="469" mass="51856">MAFSSVQFLFVFLPLALAVYHILPRWMRNGVLCAFSLLFFAWAGLRGALLLVGLAALNWAGGLVLGRAAHKRRWLALLTAADLAVLLAFKYAAFAAESVNFFVPGLLPVFAPALPLGISFYLFTSIGYCADVAAGRVEPARNPVRFFVFLAFFGHGPSGPIVRYGQQLPQLDPRAEARQVTLDRFCYGIKRLVFGLAKKAVIADQLALIYQRVTSVPAATLPAPILVLGYAAYMMQLYFDFSGYSDMAIGIGAFFGLELPENFNYPYLARTVGEYWRRWHITLSSWFRDYVYIPLGGSRCSTARTCRNLLVVFVLTGLWHGAAWQYVVFGLLHGLLLCAERLGLRSLLEKLPAVLRHLYTLLALYFTLILFGAPGLREGLTALAGIFRWQEGAPGYTLAAFADAKLLLILALAALLCGPLQAMIPRLKEALCSRKAPGPVMMLWLLALLFLGLMRVTAGTYSAFIYFQF</sequence>
<evidence type="ECO:0000256" key="7">
    <source>
        <dbReference type="ARBA" id="ARBA00023136"/>
    </source>
</evidence>
<reference evidence="11" key="2">
    <citation type="submission" date="2021-04" db="EMBL/GenBank/DDBJ databases">
        <authorList>
            <person name="Gilroy R."/>
        </authorList>
    </citation>
    <scope>NUCLEOTIDE SEQUENCE</scope>
    <source>
        <strain evidence="11">CHK188-11489</strain>
    </source>
</reference>
<feature type="transmembrane region" description="Helical" evidence="10">
    <location>
        <begin position="74"/>
        <end position="93"/>
    </location>
</feature>
<gene>
    <name evidence="11" type="ORF">H9724_08720</name>
</gene>
<dbReference type="InterPro" id="IPR004299">
    <property type="entry name" value="MBOAT_fam"/>
</dbReference>
<proteinExistence type="inferred from homology"/>
<dbReference type="Pfam" id="PF03062">
    <property type="entry name" value="MBOAT"/>
    <property type="match status" value="1"/>
</dbReference>
<comment type="similarity">
    <text evidence="2 9">Belongs to the membrane-bound acyltransferase family.</text>
</comment>
<dbReference type="Proteomes" id="UP000824105">
    <property type="component" value="Unassembled WGS sequence"/>
</dbReference>
<feature type="transmembrane region" description="Helical" evidence="10">
    <location>
        <begin position="441"/>
        <end position="467"/>
    </location>
</feature>
<evidence type="ECO:0000256" key="9">
    <source>
        <dbReference type="PIRNR" id="PIRNR016636"/>
    </source>
</evidence>
<dbReference type="AlphaFoldDB" id="A0A9D2FLY2"/>